<keyword evidence="2" id="KW-0238">DNA-binding</keyword>
<dbReference type="GO" id="GO:0003677">
    <property type="term" value="F:DNA binding"/>
    <property type="evidence" value="ECO:0007669"/>
    <property type="project" value="UniProtKB-KW"/>
</dbReference>
<dbReference type="PANTHER" id="PTHR42756:SF1">
    <property type="entry name" value="TRANSCRIPTIONAL REPRESSOR OF EMRAB OPERON"/>
    <property type="match status" value="1"/>
</dbReference>
<dbReference type="Gene3D" id="1.10.10.10">
    <property type="entry name" value="Winged helix-like DNA-binding domain superfamily/Winged helix DNA-binding domain"/>
    <property type="match status" value="1"/>
</dbReference>
<dbReference type="KEGG" id="kgn:GY169_13095"/>
<dbReference type="GO" id="GO:0003700">
    <property type="term" value="F:DNA-binding transcription factor activity"/>
    <property type="evidence" value="ECO:0007669"/>
    <property type="project" value="InterPro"/>
</dbReference>
<proteinExistence type="predicted"/>
<dbReference type="RefSeq" id="WP_167576013.1">
    <property type="nucleotide sequence ID" value="NZ_CP050321.1"/>
</dbReference>
<dbReference type="SMART" id="SM00347">
    <property type="entry name" value="HTH_MARR"/>
    <property type="match status" value="1"/>
</dbReference>
<keyword evidence="6" id="KW-1185">Reference proteome</keyword>
<evidence type="ECO:0000256" key="1">
    <source>
        <dbReference type="ARBA" id="ARBA00023015"/>
    </source>
</evidence>
<protein>
    <submittedName>
        <fullName evidence="5">MarR family transcriptional regulator</fullName>
    </submittedName>
</protein>
<gene>
    <name evidence="5" type="ORF">GY169_13095</name>
</gene>
<reference evidence="5 6" key="1">
    <citation type="submission" date="2020-02" db="EMBL/GenBank/DDBJ databases">
        <title>Whole genome PO2S7.</title>
        <authorList>
            <person name="Singha K.M."/>
        </authorList>
    </citation>
    <scope>NUCLEOTIDE SEQUENCE [LARGE SCALE GENOMIC DNA]</scope>
    <source>
        <strain evidence="5 6">PO2S7</strain>
    </source>
</reference>
<accession>A0A6G9RL93</accession>
<name>A0A6G9RL93_9ENTR</name>
<evidence type="ECO:0000313" key="6">
    <source>
        <dbReference type="Proteomes" id="UP000503580"/>
    </source>
</evidence>
<organism evidence="5 6">
    <name type="scientific">Kluyvera genomosp. 3</name>
    <dbReference type="NCBI Taxonomy" id="2774055"/>
    <lineage>
        <taxon>Bacteria</taxon>
        <taxon>Pseudomonadati</taxon>
        <taxon>Pseudomonadota</taxon>
        <taxon>Gammaproteobacteria</taxon>
        <taxon>Enterobacterales</taxon>
        <taxon>Enterobacteriaceae</taxon>
        <taxon>Kluyvera</taxon>
    </lineage>
</organism>
<dbReference type="AlphaFoldDB" id="A0A6G9RL93"/>
<dbReference type="Proteomes" id="UP000503580">
    <property type="component" value="Chromosome"/>
</dbReference>
<dbReference type="PANTHER" id="PTHR42756">
    <property type="entry name" value="TRANSCRIPTIONAL REGULATOR, MARR"/>
    <property type="match status" value="1"/>
</dbReference>
<sequence length="147" mass="16882">MKAKSNLQWAPETQITFWINQASRLLTRTFEHHLRPYNFGMAYLPVAIALEENGEMQQKQLAEYAGVEQPTMAALLVRMERDGLITRRPNPVDKRSSYISLTRQAQLALPKIKEKLYEVVEQASSGMTEEECGLLQSSLQRMIKNLE</sequence>
<dbReference type="PRINTS" id="PR00598">
    <property type="entry name" value="HTHMARR"/>
</dbReference>
<evidence type="ECO:0000313" key="5">
    <source>
        <dbReference type="EMBL" id="QIR27680.1"/>
    </source>
</evidence>
<evidence type="ECO:0000259" key="4">
    <source>
        <dbReference type="PROSITE" id="PS50995"/>
    </source>
</evidence>
<dbReference type="InterPro" id="IPR036390">
    <property type="entry name" value="WH_DNA-bd_sf"/>
</dbReference>
<keyword evidence="1" id="KW-0805">Transcription regulation</keyword>
<dbReference type="SUPFAM" id="SSF46785">
    <property type="entry name" value="Winged helix' DNA-binding domain"/>
    <property type="match status" value="1"/>
</dbReference>
<dbReference type="Pfam" id="PF01047">
    <property type="entry name" value="MarR"/>
    <property type="match status" value="1"/>
</dbReference>
<keyword evidence="3" id="KW-0804">Transcription</keyword>
<feature type="domain" description="HTH marR-type" evidence="4">
    <location>
        <begin position="12"/>
        <end position="144"/>
    </location>
</feature>
<dbReference type="EMBL" id="CP050321">
    <property type="protein sequence ID" value="QIR27680.1"/>
    <property type="molecule type" value="Genomic_DNA"/>
</dbReference>
<evidence type="ECO:0000256" key="3">
    <source>
        <dbReference type="ARBA" id="ARBA00023163"/>
    </source>
</evidence>
<evidence type="ECO:0000256" key="2">
    <source>
        <dbReference type="ARBA" id="ARBA00023125"/>
    </source>
</evidence>
<dbReference type="PROSITE" id="PS50995">
    <property type="entry name" value="HTH_MARR_2"/>
    <property type="match status" value="1"/>
</dbReference>
<dbReference type="InterPro" id="IPR036388">
    <property type="entry name" value="WH-like_DNA-bd_sf"/>
</dbReference>
<dbReference type="InterPro" id="IPR000835">
    <property type="entry name" value="HTH_MarR-typ"/>
</dbReference>